<feature type="transmembrane region" description="Helical" evidence="7">
    <location>
        <begin position="463"/>
        <end position="482"/>
    </location>
</feature>
<feature type="transmembrane region" description="Helical" evidence="7">
    <location>
        <begin position="649"/>
        <end position="667"/>
    </location>
</feature>
<keyword evidence="3 7" id="KW-0812">Transmembrane</keyword>
<dbReference type="InterPro" id="IPR000731">
    <property type="entry name" value="SSD"/>
</dbReference>
<evidence type="ECO:0000256" key="2">
    <source>
        <dbReference type="ARBA" id="ARBA00022475"/>
    </source>
</evidence>
<evidence type="ECO:0000256" key="4">
    <source>
        <dbReference type="ARBA" id="ARBA00022989"/>
    </source>
</evidence>
<feature type="transmembrane region" description="Helical" evidence="7">
    <location>
        <begin position="674"/>
        <end position="694"/>
    </location>
</feature>
<evidence type="ECO:0000313" key="9">
    <source>
        <dbReference type="EMBL" id="KWX70602.1"/>
    </source>
</evidence>
<name>A0A1G9PMU8_9BACL</name>
<dbReference type="Gene3D" id="1.20.1640.10">
    <property type="entry name" value="Multidrug efflux transporter AcrB transmembrane domain"/>
    <property type="match status" value="2"/>
</dbReference>
<feature type="transmembrane region" description="Helical" evidence="7">
    <location>
        <begin position="748"/>
        <end position="768"/>
    </location>
</feature>
<dbReference type="GO" id="GO:0005886">
    <property type="term" value="C:plasma membrane"/>
    <property type="evidence" value="ECO:0007669"/>
    <property type="project" value="UniProtKB-SubCell"/>
</dbReference>
<feature type="transmembrane region" description="Helical" evidence="7">
    <location>
        <begin position="371"/>
        <end position="394"/>
    </location>
</feature>
<dbReference type="SUPFAM" id="SSF82866">
    <property type="entry name" value="Multidrug efflux transporter AcrB transmembrane domain"/>
    <property type="match status" value="2"/>
</dbReference>
<dbReference type="Proteomes" id="UP000182783">
    <property type="component" value="Unassembled WGS sequence"/>
</dbReference>
<feature type="transmembrane region" description="Helical" evidence="7">
    <location>
        <begin position="406"/>
        <end position="429"/>
    </location>
</feature>
<dbReference type="EMBL" id="LIPY01000123">
    <property type="protein sequence ID" value="KWX70602.1"/>
    <property type="molecule type" value="Genomic_DNA"/>
</dbReference>
<evidence type="ECO:0000256" key="3">
    <source>
        <dbReference type="ARBA" id="ARBA00022692"/>
    </source>
</evidence>
<comment type="subcellular location">
    <subcellularLocation>
        <location evidence="1">Cell membrane</location>
        <topology evidence="1">Multi-pass membrane protein</topology>
    </subcellularLocation>
</comment>
<protein>
    <recommendedName>
        <fullName evidence="8">SSD domain-containing protein</fullName>
    </recommendedName>
</protein>
<reference evidence="10 12" key="2">
    <citation type="submission" date="2016-10" db="EMBL/GenBank/DDBJ databases">
        <authorList>
            <person name="de Groot N.N."/>
        </authorList>
    </citation>
    <scope>NUCLEOTIDE SEQUENCE [LARGE SCALE GENOMIC DNA]</scope>
    <source>
        <strain evidence="10 12">CGMCC 1.10239</strain>
    </source>
</reference>
<evidence type="ECO:0000313" key="10">
    <source>
        <dbReference type="EMBL" id="SDM00192.1"/>
    </source>
</evidence>
<evidence type="ECO:0000256" key="1">
    <source>
        <dbReference type="ARBA" id="ARBA00004651"/>
    </source>
</evidence>
<feature type="transmembrane region" description="Helical" evidence="7">
    <location>
        <begin position="305"/>
        <end position="324"/>
    </location>
</feature>
<dbReference type="NCBIfam" id="TIGR00921">
    <property type="entry name" value="2A067"/>
    <property type="match status" value="1"/>
</dbReference>
<evidence type="ECO:0000256" key="6">
    <source>
        <dbReference type="SAM" id="Coils"/>
    </source>
</evidence>
<dbReference type="InterPro" id="IPR050545">
    <property type="entry name" value="Mycobact_MmpL"/>
</dbReference>
<dbReference type="EMBL" id="FNGM01000007">
    <property type="protein sequence ID" value="SDM00192.1"/>
    <property type="molecule type" value="Genomic_DNA"/>
</dbReference>
<dbReference type="PANTHER" id="PTHR33406">
    <property type="entry name" value="MEMBRANE PROTEIN MJ1562-RELATED"/>
    <property type="match status" value="1"/>
</dbReference>
<evidence type="ECO:0000256" key="5">
    <source>
        <dbReference type="ARBA" id="ARBA00023136"/>
    </source>
</evidence>
<gene>
    <name evidence="9" type="ORF">AML91_26445</name>
    <name evidence="10" type="ORF">SAMN05216191_107269</name>
</gene>
<dbReference type="AlphaFoldDB" id="A0A1G9PMU8"/>
<feature type="transmembrane region" description="Helical" evidence="7">
    <location>
        <begin position="774"/>
        <end position="800"/>
    </location>
</feature>
<evidence type="ECO:0000256" key="7">
    <source>
        <dbReference type="SAM" id="Phobius"/>
    </source>
</evidence>
<accession>A0A1G9PMU8</accession>
<feature type="coiled-coil region" evidence="6">
    <location>
        <begin position="84"/>
        <end position="138"/>
    </location>
</feature>
<evidence type="ECO:0000313" key="12">
    <source>
        <dbReference type="Proteomes" id="UP000182783"/>
    </source>
</evidence>
<dbReference type="OrthoDB" id="9809027at2"/>
<feature type="transmembrane region" description="Helical" evidence="7">
    <location>
        <begin position="330"/>
        <end position="350"/>
    </location>
</feature>
<organism evidence="10 12">
    <name type="scientific">Paenibacillus jilunlii</name>
    <dbReference type="NCBI Taxonomy" id="682956"/>
    <lineage>
        <taxon>Bacteria</taxon>
        <taxon>Bacillati</taxon>
        <taxon>Bacillota</taxon>
        <taxon>Bacilli</taxon>
        <taxon>Bacillales</taxon>
        <taxon>Paenibacillaceae</taxon>
        <taxon>Paenibacillus</taxon>
    </lineage>
</organism>
<feature type="transmembrane region" description="Helical" evidence="7">
    <location>
        <begin position="279"/>
        <end position="298"/>
    </location>
</feature>
<keyword evidence="5 7" id="KW-0472">Membrane</keyword>
<dbReference type="Proteomes" id="UP000070252">
    <property type="component" value="Unassembled WGS sequence"/>
</dbReference>
<feature type="domain" description="SSD" evidence="8">
    <location>
        <begin position="304"/>
        <end position="429"/>
    </location>
</feature>
<feature type="transmembrane region" description="Helical" evidence="7">
    <location>
        <begin position="700"/>
        <end position="721"/>
    </location>
</feature>
<keyword evidence="11" id="KW-1185">Reference proteome</keyword>
<evidence type="ECO:0000259" key="8">
    <source>
        <dbReference type="PROSITE" id="PS50156"/>
    </source>
</evidence>
<keyword evidence="2" id="KW-1003">Cell membrane</keyword>
<dbReference type="InterPro" id="IPR004869">
    <property type="entry name" value="MMPL_dom"/>
</dbReference>
<sequence>MFLRNVTSEAGKLISKRAVLLLVILALITGGMAYGLTRIEVKTSVDMLLSKDDPVSIHNERFQKQFGGESLVLLLRGEGNLLLNGDALREMNALQQELAAAEKVYSVTSPVSLAGVFAEQAERQMTQMQQQIAEQVQQAMTEGAAAAKASGGDEVQQAKAADAAKQQVEQAVTAQYGEQIREMNEIGELAATNTAFVRYALFDESGTPQSAVAPLLPEDGQSVLYNIQLDSGLTMQQMAEVTDELERIIAEHPIEHSNSLFSGIPAISKTIEDFIAQDIVTMLLTVIVLMVIVLLVVFPVRWRLLSLPVVLTGMIWVFGLMGYIGMPLSIATMALLPILIGLGTDFALQFHNRYEEELVKTEDSSKAVTHAVKHMAPAVGIAVIIMAAGFMTLLLSEMPMIKEFGLMLAVGVCIMYTVSLLLLLPVLVLRDRKGIKLRKGKKGNAVERGLGALAKNVIQRPKLMLVIPVVIAIAGFSVDHKLNVESNIEKLMPQNAPALIEMNEIRQVLGSTLTLDWMVEAEDVTRPEVIKWMDTFQKRAVTENREITGSSSIISAMSAVQPNIAAADSSVIGSVLEQLPSEMTAPLLSADRRMGHIVFNLENISTQEQEKLLGKLEQNMDLPEGVSANPVGIQVLQVKSLNGLTDSRHTSLISGLLAILIGLFIVYRNVKRAFFPLLPIILVNGWSTALLFMLEIDINPLTAVLGALVLGIGTEFTILLMERYLEEKANGMDTETAIITAMTKVGRAISASGLTVVGGFSALLFTNFEVVKLFGVSTVMDTLLCLLSTLIVLPAIIVLLDKEKETVNADKRLFVASPTKE</sequence>
<proteinExistence type="predicted"/>
<reference evidence="9 11" key="1">
    <citation type="submission" date="2015-08" db="EMBL/GenBank/DDBJ databases">
        <title>Genome of Paenibacillus jilunlii.</title>
        <authorList>
            <person name="Sant'Anna F.H."/>
            <person name="Ambrosini A."/>
            <person name="Souza R."/>
            <person name="Bach E."/>
            <person name="Fernandes G."/>
            <person name="Balsanelli E."/>
            <person name="Baura V.A."/>
            <person name="Pedrosa F.O."/>
            <person name="Souza E.M."/>
            <person name="Passaglia L."/>
        </authorList>
    </citation>
    <scope>NUCLEOTIDE SEQUENCE [LARGE SCALE GENOMIC DNA]</scope>
    <source>
        <strain evidence="9 11">DSM 23019</strain>
    </source>
</reference>
<evidence type="ECO:0000313" key="11">
    <source>
        <dbReference type="Proteomes" id="UP000070252"/>
    </source>
</evidence>
<dbReference type="PROSITE" id="PS50156">
    <property type="entry name" value="SSD"/>
    <property type="match status" value="2"/>
</dbReference>
<dbReference type="Pfam" id="PF03176">
    <property type="entry name" value="MMPL"/>
    <property type="match status" value="2"/>
</dbReference>
<dbReference type="PANTHER" id="PTHR33406:SF13">
    <property type="entry name" value="MEMBRANE PROTEIN YDFJ"/>
    <property type="match status" value="1"/>
</dbReference>
<feature type="domain" description="SSD" evidence="8">
    <location>
        <begin position="687"/>
        <end position="799"/>
    </location>
</feature>
<keyword evidence="4 7" id="KW-1133">Transmembrane helix</keyword>
<keyword evidence="6" id="KW-0175">Coiled coil</keyword>